<evidence type="ECO:0000256" key="4">
    <source>
        <dbReference type="ARBA" id="ARBA00022989"/>
    </source>
</evidence>
<evidence type="ECO:0000256" key="6">
    <source>
        <dbReference type="RuleBase" id="RU000477"/>
    </source>
</evidence>
<dbReference type="Proteomes" id="UP000790787">
    <property type="component" value="Chromosome 17"/>
</dbReference>
<reference evidence="7" key="1">
    <citation type="journal article" date="2014" name="Nat. Commun.">
        <title>The tobacco genome sequence and its comparison with those of tomato and potato.</title>
        <authorList>
            <person name="Sierro N."/>
            <person name="Battey J.N."/>
            <person name="Ouadi S."/>
            <person name="Bakaher N."/>
            <person name="Bovet L."/>
            <person name="Willig A."/>
            <person name="Goepfert S."/>
            <person name="Peitsch M.C."/>
            <person name="Ivanov N.V."/>
        </authorList>
    </citation>
    <scope>NUCLEOTIDE SEQUENCE [LARGE SCALE GENOMIC DNA]</scope>
</reference>
<name>A0A1S4CVW4_TOBAC</name>
<evidence type="ECO:0000313" key="8">
    <source>
        <dbReference type="RefSeq" id="XP_016505256.2"/>
    </source>
</evidence>
<keyword evidence="4" id="KW-1133">Transmembrane helix</keyword>
<comment type="similarity">
    <text evidence="6">Belongs to the MIP/aquaporin (TC 1.A.8) family.</text>
</comment>
<dbReference type="SUPFAM" id="SSF81338">
    <property type="entry name" value="Aquaporin-like"/>
    <property type="match status" value="1"/>
</dbReference>
<dbReference type="PROSITE" id="PS00221">
    <property type="entry name" value="MIP"/>
    <property type="match status" value="1"/>
</dbReference>
<dbReference type="GeneID" id="107823172"/>
<dbReference type="PaxDb" id="4097-A0A1S4CVW4"/>
<proteinExistence type="inferred from homology"/>
<dbReference type="InterPro" id="IPR000425">
    <property type="entry name" value="MIP"/>
</dbReference>
<evidence type="ECO:0000256" key="5">
    <source>
        <dbReference type="ARBA" id="ARBA00023136"/>
    </source>
</evidence>
<gene>
    <name evidence="8" type="primary">LOC107823172</name>
</gene>
<dbReference type="OMA" id="GGINMTW"/>
<dbReference type="InterPro" id="IPR034294">
    <property type="entry name" value="Aquaporin_transptr"/>
</dbReference>
<dbReference type="InterPro" id="IPR022357">
    <property type="entry name" value="MIP_CS"/>
</dbReference>
<protein>
    <submittedName>
        <fullName evidence="8">Aquaporin NIP-type</fullName>
    </submittedName>
</protein>
<dbReference type="RefSeq" id="XP_016505256.2">
    <property type="nucleotide sequence ID" value="XM_016649770.2"/>
</dbReference>
<dbReference type="GO" id="GO:0015267">
    <property type="term" value="F:channel activity"/>
    <property type="evidence" value="ECO:0007669"/>
    <property type="project" value="InterPro"/>
</dbReference>
<dbReference type="InterPro" id="IPR023271">
    <property type="entry name" value="Aquaporin-like"/>
</dbReference>
<dbReference type="Pfam" id="PF00230">
    <property type="entry name" value="MIP"/>
    <property type="match status" value="1"/>
</dbReference>
<keyword evidence="2 6" id="KW-0813">Transport</keyword>
<evidence type="ECO:0000256" key="3">
    <source>
        <dbReference type="ARBA" id="ARBA00022692"/>
    </source>
</evidence>
<dbReference type="GO" id="GO:0016020">
    <property type="term" value="C:membrane"/>
    <property type="evidence" value="ECO:0007669"/>
    <property type="project" value="UniProtKB-SubCell"/>
</dbReference>
<dbReference type="Gene3D" id="1.20.1080.10">
    <property type="entry name" value="Glycerol uptake facilitator protein"/>
    <property type="match status" value="1"/>
</dbReference>
<dbReference type="STRING" id="4097.A0A1S4CVW4"/>
<comment type="subcellular location">
    <subcellularLocation>
        <location evidence="1">Membrane</location>
        <topology evidence="1">Multi-pass membrane protein</topology>
    </subcellularLocation>
</comment>
<accession>A0A1S4CVW4</accession>
<evidence type="ECO:0000256" key="2">
    <source>
        <dbReference type="ARBA" id="ARBA00022448"/>
    </source>
</evidence>
<evidence type="ECO:0000313" key="7">
    <source>
        <dbReference type="Proteomes" id="UP000790787"/>
    </source>
</evidence>
<evidence type="ECO:0000256" key="1">
    <source>
        <dbReference type="ARBA" id="ARBA00004141"/>
    </source>
</evidence>
<dbReference type="AlphaFoldDB" id="A0A1S4CVW4"/>
<dbReference type="PRINTS" id="PR00783">
    <property type="entry name" value="MINTRINSICP"/>
</dbReference>
<dbReference type="PANTHER" id="PTHR45724:SF50">
    <property type="entry name" value="AQUAPORIN NIP-TYPE-RELATED"/>
    <property type="match status" value="1"/>
</dbReference>
<organism evidence="7 8">
    <name type="scientific">Nicotiana tabacum</name>
    <name type="common">Common tobacco</name>
    <dbReference type="NCBI Taxonomy" id="4097"/>
    <lineage>
        <taxon>Eukaryota</taxon>
        <taxon>Viridiplantae</taxon>
        <taxon>Streptophyta</taxon>
        <taxon>Embryophyta</taxon>
        <taxon>Tracheophyta</taxon>
        <taxon>Spermatophyta</taxon>
        <taxon>Magnoliopsida</taxon>
        <taxon>eudicotyledons</taxon>
        <taxon>Gunneridae</taxon>
        <taxon>Pentapetalae</taxon>
        <taxon>asterids</taxon>
        <taxon>lamiids</taxon>
        <taxon>Solanales</taxon>
        <taxon>Solanaceae</taxon>
        <taxon>Nicotianoideae</taxon>
        <taxon>Nicotianeae</taxon>
        <taxon>Nicotiana</taxon>
    </lineage>
</organism>
<dbReference type="PANTHER" id="PTHR45724">
    <property type="entry name" value="AQUAPORIN NIP2-1"/>
    <property type="match status" value="1"/>
</dbReference>
<keyword evidence="3 6" id="KW-0812">Transmembrane</keyword>
<dbReference type="RefSeq" id="XP_016505256.1">
    <property type="nucleotide sequence ID" value="XM_016649770.1"/>
</dbReference>
<reference evidence="8" key="2">
    <citation type="submission" date="2025-08" db="UniProtKB">
        <authorList>
            <consortium name="RefSeq"/>
        </authorList>
    </citation>
    <scope>IDENTIFICATION</scope>
    <source>
        <tissue evidence="8">Leaf</tissue>
    </source>
</reference>
<sequence length="147" mass="15840">MEEGAPAANILKSHSDTNTRLYSSASVVALAQKLIAEAIGAYFIIFAWCGSVAMNKLYDDESLTSPGISTTWGAVAMVMVYSLGQVSGGHFNPAVTITFTIFRHFPWKLAPLYIIAQLIGSVLAIGTLALLLDVNLKAYFEHFPKLG</sequence>
<dbReference type="OrthoDB" id="1214271at2759"/>
<keyword evidence="7" id="KW-1185">Reference proteome</keyword>
<keyword evidence="5" id="KW-0472">Membrane</keyword>
<dbReference type="KEGG" id="nta:107823172"/>